<feature type="chain" id="PRO_5013096991" description="Secreted protein" evidence="2">
    <location>
        <begin position="21"/>
        <end position="103"/>
    </location>
</feature>
<gene>
    <name evidence="3" type="ORF">ZT1A5_G11330</name>
</gene>
<feature type="compositionally biased region" description="Basic and acidic residues" evidence="1">
    <location>
        <begin position="76"/>
        <end position="94"/>
    </location>
</feature>
<organism evidence="3 4">
    <name type="scientific">Zymoseptoria tritici ST99CH_1A5</name>
    <dbReference type="NCBI Taxonomy" id="1276529"/>
    <lineage>
        <taxon>Eukaryota</taxon>
        <taxon>Fungi</taxon>
        <taxon>Dikarya</taxon>
        <taxon>Ascomycota</taxon>
        <taxon>Pezizomycotina</taxon>
        <taxon>Dothideomycetes</taxon>
        <taxon>Dothideomycetidae</taxon>
        <taxon>Mycosphaerellales</taxon>
        <taxon>Mycosphaerellaceae</taxon>
        <taxon>Zymoseptoria</taxon>
    </lineage>
</organism>
<feature type="region of interest" description="Disordered" evidence="1">
    <location>
        <begin position="76"/>
        <end position="103"/>
    </location>
</feature>
<proteinExistence type="predicted"/>
<name>A0A1Y6M4D9_ZYMTR</name>
<dbReference type="AlphaFoldDB" id="A0A1Y6M4D9"/>
<dbReference type="Proteomes" id="UP000215453">
    <property type="component" value="Chromosome 13"/>
</dbReference>
<reference evidence="3 4" key="1">
    <citation type="submission" date="2016-10" db="EMBL/GenBank/DDBJ databases">
        <authorList>
            <person name="Varghese N."/>
        </authorList>
    </citation>
    <scope>NUCLEOTIDE SEQUENCE [LARGE SCALE GENOMIC DNA]</scope>
</reference>
<accession>A0A1Y6M4D9</accession>
<dbReference type="EMBL" id="LT882688">
    <property type="protein sequence ID" value="SMY29881.1"/>
    <property type="molecule type" value="Genomic_DNA"/>
</dbReference>
<evidence type="ECO:0000256" key="2">
    <source>
        <dbReference type="SAM" id="SignalP"/>
    </source>
</evidence>
<keyword evidence="2" id="KW-0732">Signal</keyword>
<evidence type="ECO:0008006" key="5">
    <source>
        <dbReference type="Google" id="ProtNLM"/>
    </source>
</evidence>
<sequence>MVGITHIAVSLLALADIALCWNPFSRSDPIFPGHHNDGSFRTACCSCNPPEPVCPQAQASYTGPPSPKKTLHLDDLFDWEHHDEQDNADSKDPTGKVGVPFQA</sequence>
<protein>
    <recommendedName>
        <fullName evidence="5">Secreted protein</fullName>
    </recommendedName>
</protein>
<evidence type="ECO:0000256" key="1">
    <source>
        <dbReference type="SAM" id="MobiDB-lite"/>
    </source>
</evidence>
<feature type="signal peptide" evidence="2">
    <location>
        <begin position="1"/>
        <end position="20"/>
    </location>
</feature>
<evidence type="ECO:0000313" key="4">
    <source>
        <dbReference type="Proteomes" id="UP000215453"/>
    </source>
</evidence>
<evidence type="ECO:0000313" key="3">
    <source>
        <dbReference type="EMBL" id="SMY29881.1"/>
    </source>
</evidence>